<reference evidence="2 3" key="1">
    <citation type="submission" date="2016-03" db="EMBL/GenBank/DDBJ databases">
        <authorList>
            <person name="Ploux O."/>
        </authorList>
    </citation>
    <scope>NUCLEOTIDE SEQUENCE [LARGE SCALE GENOMIC DNA]</scope>
    <source>
        <strain evidence="2 3">R-45370</strain>
    </source>
</reference>
<organism evidence="2 3">
    <name type="scientific">Methylomonas lenta</name>
    <dbReference type="NCBI Taxonomy" id="980561"/>
    <lineage>
        <taxon>Bacteria</taxon>
        <taxon>Pseudomonadati</taxon>
        <taxon>Pseudomonadota</taxon>
        <taxon>Gammaproteobacteria</taxon>
        <taxon>Methylococcales</taxon>
        <taxon>Methylococcaceae</taxon>
        <taxon>Methylomonas</taxon>
    </lineage>
</organism>
<dbReference type="SMART" id="SM00953">
    <property type="entry name" value="RES"/>
    <property type="match status" value="1"/>
</dbReference>
<dbReference type="EMBL" id="LUUI01000010">
    <property type="protein sequence ID" value="OAI21462.1"/>
    <property type="molecule type" value="Genomic_DNA"/>
</dbReference>
<accession>A0A177NUJ3</accession>
<gene>
    <name evidence="2" type="ORF">A1359_19355</name>
</gene>
<dbReference type="AlphaFoldDB" id="A0A177NUJ3"/>
<dbReference type="InterPro" id="IPR014914">
    <property type="entry name" value="RES_dom"/>
</dbReference>
<dbReference type="STRING" id="980561.A1359_19355"/>
<name>A0A177NUJ3_9GAMM</name>
<protein>
    <recommendedName>
        <fullName evidence="1">RES domain-containing protein</fullName>
    </recommendedName>
</protein>
<proteinExistence type="predicted"/>
<evidence type="ECO:0000259" key="1">
    <source>
        <dbReference type="SMART" id="SM00953"/>
    </source>
</evidence>
<keyword evidence="3" id="KW-1185">Reference proteome</keyword>
<dbReference type="Pfam" id="PF08808">
    <property type="entry name" value="RES"/>
    <property type="match status" value="1"/>
</dbReference>
<evidence type="ECO:0000313" key="2">
    <source>
        <dbReference type="EMBL" id="OAI21462.1"/>
    </source>
</evidence>
<evidence type="ECO:0000313" key="3">
    <source>
        <dbReference type="Proteomes" id="UP000078476"/>
    </source>
</evidence>
<dbReference type="Proteomes" id="UP000078476">
    <property type="component" value="Unassembled WGS sequence"/>
</dbReference>
<comment type="caution">
    <text evidence="2">The sequence shown here is derived from an EMBL/GenBank/DDBJ whole genome shotgun (WGS) entry which is preliminary data.</text>
</comment>
<feature type="domain" description="RES" evidence="1">
    <location>
        <begin position="6"/>
        <end position="145"/>
    </location>
</feature>
<sequence>MWSYDPLSGNGAKKHGGRFNPPGCTALYLSLDPTTAWMEAQQGFPFKPQPMTLVAYEIDCAKIADLNDEKLLVNLGSSPQELSCAWEDLALQHQVPPTWRLAEQLRALEVSGIQVRSFASGCTAKNQNLVLWDWSDAEPNAVRVIDDFGRLPKTPDSWRGH</sequence>